<evidence type="ECO:0000256" key="1">
    <source>
        <dbReference type="ARBA" id="ARBA00004340"/>
    </source>
</evidence>
<dbReference type="GO" id="GO:0043657">
    <property type="term" value="C:host cell"/>
    <property type="evidence" value="ECO:0007669"/>
    <property type="project" value="UniProtKB-SubCell"/>
</dbReference>
<evidence type="ECO:0000256" key="3">
    <source>
        <dbReference type="ARBA" id="ARBA00022525"/>
    </source>
</evidence>
<name>A0A8H3L304_9GLOM</name>
<accession>A0A8H3L304</accession>
<reference evidence="5" key="1">
    <citation type="submission" date="2019-10" db="EMBL/GenBank/DDBJ databases">
        <title>Conservation and host-specific expression of non-tandemly repeated heterogenous ribosome RNA gene in arbuscular mycorrhizal fungi.</title>
        <authorList>
            <person name="Maeda T."/>
            <person name="Kobayashi Y."/>
            <person name="Nakagawa T."/>
            <person name="Ezawa T."/>
            <person name="Yamaguchi K."/>
            <person name="Bino T."/>
            <person name="Nishimoto Y."/>
            <person name="Shigenobu S."/>
            <person name="Kawaguchi M."/>
        </authorList>
    </citation>
    <scope>NUCLEOTIDE SEQUENCE</scope>
    <source>
        <strain evidence="5">HR1</strain>
    </source>
</reference>
<dbReference type="GO" id="GO:0005576">
    <property type="term" value="C:extracellular region"/>
    <property type="evidence" value="ECO:0007669"/>
    <property type="project" value="UniProtKB-SubCell"/>
</dbReference>
<sequence length="929" mass="108260">MYSEKIISKMLMEPNCILLGKTSINDSFTVRVCDKNNINGNEVLFDQLKISGLKYLIYNEIKKYINNDYNDLNLWKADIAFGKNLKDLTEEQICKNSEQLVPIIHFKKYFPNQDAVDKSLIFVQVPVTAQETVKTVKDAIDIVLKNDIVIPAKDIGSDHMIMPFMERDFNIAIERIKNNIKNNHNKSKSKPDFDFLFSGGAPGIGKTRYGDELLKYLKNDQSWVPSWWKDNLHIESLYIDFGNGCQLDLYDDHLNPTIIIGLRIAYVFFIENKYDMKFETFRRLVWEYREIFNISGVFDFIADYLNINHEQQLFVFLHIDEFQLIDRWESVAVNERNKNLFKEMINGLAPFMLGPPSRVFVQTFLSGTAPQVVISVKESSKVSFRFINCPQLSFRAMLNIANHYAQEFDAETFDCGTYKWLLCQPFLQLLDDTGGLPRALQYVFSECFKINGGGKEFFNNINNQHFNTIFNNVKVYLEERYKIYKAIENNEKLYLELLYHSIDAIPVYRKTCLDPNDQSCTIENLERDSHIILNSCNDDSSKFIIKMPFFFIALYNDRLKIVSRQLEEVFRIQNKMLWESWEIFVANYDAFRTNLLIKCGKKSARLSELYCGAYGTQSTLDIEVELKELSICSAKEQFSCNKLTDKKSLESIDWVKGENVIVNGGSAVWGDAFVAREIAQNSNYKYILSIHQCKYYRCSTYFTASELNGEYIKNLEGSIDTTGKLCETLSKCQHITIIFTIQPFDDKILTNNCLIITKNNFKRYFGPIFASRATFSMTRDINPNFSDCSWMENGVGKVTAGKIVKARPYLSEDDFYNKFSQAKRSIEKYEKKNTEKKVKLDFYPFNVLRAGERFLYFRIWIDLSDRHLGNETISSEQKEYQRICLEYEKPLEQTLVEVKTFPKYISLSPKSNNNFLQFIDELQIKIVQL</sequence>
<evidence type="ECO:0000313" key="6">
    <source>
        <dbReference type="Proteomes" id="UP000615446"/>
    </source>
</evidence>
<gene>
    <name evidence="5" type="ORF">RCL2_000560700</name>
</gene>
<evidence type="ECO:0000256" key="2">
    <source>
        <dbReference type="ARBA" id="ARBA00004613"/>
    </source>
</evidence>
<comment type="caution">
    <text evidence="5">The sequence shown here is derived from an EMBL/GenBank/DDBJ whole genome shotgun (WGS) entry which is preliminary data.</text>
</comment>
<evidence type="ECO:0000259" key="4">
    <source>
        <dbReference type="Pfam" id="PF20147"/>
    </source>
</evidence>
<evidence type="ECO:0000313" key="5">
    <source>
        <dbReference type="EMBL" id="GES78299.1"/>
    </source>
</evidence>
<keyword evidence="3" id="KW-0964">Secreted</keyword>
<dbReference type="OrthoDB" id="2315391at2759"/>
<dbReference type="AlphaFoldDB" id="A0A8H3L304"/>
<protein>
    <recommendedName>
        <fullName evidence="4">Crinkler effector protein N-terminal domain-containing protein</fullName>
    </recommendedName>
</protein>
<feature type="domain" description="Crinkler effector protein N-terminal" evidence="4">
    <location>
        <begin position="15"/>
        <end position="116"/>
    </location>
</feature>
<dbReference type="Pfam" id="PF20147">
    <property type="entry name" value="Crinkler"/>
    <property type="match status" value="1"/>
</dbReference>
<comment type="subcellular location">
    <subcellularLocation>
        <location evidence="1">Host cell</location>
    </subcellularLocation>
    <subcellularLocation>
        <location evidence="2">Secreted</location>
    </subcellularLocation>
</comment>
<organism evidence="5 6">
    <name type="scientific">Rhizophagus clarus</name>
    <dbReference type="NCBI Taxonomy" id="94130"/>
    <lineage>
        <taxon>Eukaryota</taxon>
        <taxon>Fungi</taxon>
        <taxon>Fungi incertae sedis</taxon>
        <taxon>Mucoromycota</taxon>
        <taxon>Glomeromycotina</taxon>
        <taxon>Glomeromycetes</taxon>
        <taxon>Glomerales</taxon>
        <taxon>Glomeraceae</taxon>
        <taxon>Rhizophagus</taxon>
    </lineage>
</organism>
<dbReference type="Proteomes" id="UP000615446">
    <property type="component" value="Unassembled WGS sequence"/>
</dbReference>
<dbReference type="InterPro" id="IPR045379">
    <property type="entry name" value="Crinkler_N"/>
</dbReference>
<dbReference type="EMBL" id="BLAL01000036">
    <property type="protein sequence ID" value="GES78299.1"/>
    <property type="molecule type" value="Genomic_DNA"/>
</dbReference>
<proteinExistence type="predicted"/>